<feature type="region of interest" description="Disordered" evidence="1">
    <location>
        <begin position="57"/>
        <end position="79"/>
    </location>
</feature>
<protein>
    <submittedName>
        <fullName evidence="2">Uncharacterized protein</fullName>
    </submittedName>
</protein>
<comment type="caution">
    <text evidence="2">The sequence shown here is derived from an EMBL/GenBank/DDBJ whole genome shotgun (WGS) entry which is preliminary data.</text>
</comment>
<evidence type="ECO:0000256" key="1">
    <source>
        <dbReference type="SAM" id="MobiDB-lite"/>
    </source>
</evidence>
<feature type="region of interest" description="Disordered" evidence="1">
    <location>
        <begin position="110"/>
        <end position="129"/>
    </location>
</feature>
<feature type="region of interest" description="Disordered" evidence="1">
    <location>
        <begin position="1"/>
        <end position="38"/>
    </location>
</feature>
<reference evidence="2" key="1">
    <citation type="submission" date="2019-08" db="EMBL/GenBank/DDBJ databases">
        <authorList>
            <person name="Kucharzyk K."/>
            <person name="Murdoch R.W."/>
            <person name="Higgins S."/>
            <person name="Loffler F."/>
        </authorList>
    </citation>
    <scope>NUCLEOTIDE SEQUENCE</scope>
</reference>
<dbReference type="EMBL" id="VSSQ01002802">
    <property type="protein sequence ID" value="MPM17467.1"/>
    <property type="molecule type" value="Genomic_DNA"/>
</dbReference>
<name>A0A644XNA5_9ZZZZ</name>
<proteinExistence type="predicted"/>
<dbReference type="AlphaFoldDB" id="A0A644XNA5"/>
<organism evidence="2">
    <name type="scientific">bioreactor metagenome</name>
    <dbReference type="NCBI Taxonomy" id="1076179"/>
    <lineage>
        <taxon>unclassified sequences</taxon>
        <taxon>metagenomes</taxon>
        <taxon>ecological metagenomes</taxon>
    </lineage>
</organism>
<accession>A0A644XNA5</accession>
<feature type="compositionally biased region" description="Basic and acidic residues" evidence="1">
    <location>
        <begin position="67"/>
        <end position="79"/>
    </location>
</feature>
<evidence type="ECO:0000313" key="2">
    <source>
        <dbReference type="EMBL" id="MPM17467.1"/>
    </source>
</evidence>
<gene>
    <name evidence="2" type="ORF">SDC9_63857</name>
</gene>
<sequence length="129" mass="14284">MMIFLLEKIEDSGDQPADAEPGRNVGNSVDGFKPDEIEHPCGERAVDLLGQRFRSDEVRRNTRRKPRQNDRQREKERGCDEFSHRHFLAHGGAEFEPVCAGGIAGFAATAPESDTRGAKPLISFTISSS</sequence>